<dbReference type="SUPFAM" id="SSF140864">
    <property type="entry name" value="TROVE domain-like"/>
    <property type="match status" value="1"/>
</dbReference>
<evidence type="ECO:0000313" key="10">
    <source>
        <dbReference type="Proteomes" id="UP001367676"/>
    </source>
</evidence>
<dbReference type="GO" id="GO:1990904">
    <property type="term" value="C:ribonucleoprotein complex"/>
    <property type="evidence" value="ECO:0007669"/>
    <property type="project" value="UniProtKB-KW"/>
</dbReference>
<feature type="region of interest" description="Disordered" evidence="7">
    <location>
        <begin position="339"/>
        <end position="360"/>
    </location>
</feature>
<evidence type="ECO:0000313" key="9">
    <source>
        <dbReference type="EMBL" id="KAK7597759.1"/>
    </source>
</evidence>
<dbReference type="EMBL" id="JBBCAQ010000017">
    <property type="protein sequence ID" value="KAK7597759.1"/>
    <property type="molecule type" value="Genomic_DNA"/>
</dbReference>
<evidence type="ECO:0000256" key="1">
    <source>
        <dbReference type="ARBA" id="ARBA00004496"/>
    </source>
</evidence>
<keyword evidence="10" id="KW-1185">Reference proteome</keyword>
<reference evidence="9 10" key="1">
    <citation type="submission" date="2024-03" db="EMBL/GenBank/DDBJ databases">
        <title>Adaptation during the transition from Ophiocordyceps entomopathogen to insect associate is accompanied by gene loss and intensified selection.</title>
        <authorList>
            <person name="Ward C.M."/>
            <person name="Onetto C.A."/>
            <person name="Borneman A.R."/>
        </authorList>
    </citation>
    <scope>NUCLEOTIDE SEQUENCE [LARGE SCALE GENOMIC DNA]</scope>
    <source>
        <strain evidence="9">AWRI1</strain>
        <tissue evidence="9">Single Adult Female</tissue>
    </source>
</reference>
<keyword evidence="4" id="KW-0479">Metal-binding</keyword>
<dbReference type="InterPro" id="IPR040322">
    <property type="entry name" value="TROVE2"/>
</dbReference>
<dbReference type="GO" id="GO:0003723">
    <property type="term" value="F:RNA binding"/>
    <property type="evidence" value="ECO:0007669"/>
    <property type="project" value="UniProtKB-KW"/>
</dbReference>
<evidence type="ECO:0000256" key="7">
    <source>
        <dbReference type="SAM" id="MobiDB-lite"/>
    </source>
</evidence>
<comment type="caution">
    <text evidence="9">The sequence shown here is derived from an EMBL/GenBank/DDBJ whole genome shotgun (WGS) entry which is preliminary data.</text>
</comment>
<dbReference type="PROSITE" id="PS50988">
    <property type="entry name" value="TROVE"/>
    <property type="match status" value="1"/>
</dbReference>
<dbReference type="InterPro" id="IPR008858">
    <property type="entry name" value="TROVE_dom"/>
</dbReference>
<evidence type="ECO:0000256" key="3">
    <source>
        <dbReference type="ARBA" id="ARBA00022490"/>
    </source>
</evidence>
<accession>A0AAN9TYX3</accession>
<gene>
    <name evidence="9" type="ORF">V9T40_009984</name>
</gene>
<dbReference type="GO" id="GO:0046872">
    <property type="term" value="F:metal ion binding"/>
    <property type="evidence" value="ECO:0007669"/>
    <property type="project" value="UniProtKB-KW"/>
</dbReference>
<evidence type="ECO:0000256" key="5">
    <source>
        <dbReference type="ARBA" id="ARBA00022884"/>
    </source>
</evidence>
<proteinExistence type="inferred from homology"/>
<dbReference type="Proteomes" id="UP001367676">
    <property type="component" value="Unassembled WGS sequence"/>
</dbReference>
<organism evidence="9 10">
    <name type="scientific">Parthenolecanium corni</name>
    <dbReference type="NCBI Taxonomy" id="536013"/>
    <lineage>
        <taxon>Eukaryota</taxon>
        <taxon>Metazoa</taxon>
        <taxon>Ecdysozoa</taxon>
        <taxon>Arthropoda</taxon>
        <taxon>Hexapoda</taxon>
        <taxon>Insecta</taxon>
        <taxon>Pterygota</taxon>
        <taxon>Neoptera</taxon>
        <taxon>Paraneoptera</taxon>
        <taxon>Hemiptera</taxon>
        <taxon>Sternorrhyncha</taxon>
        <taxon>Coccoidea</taxon>
        <taxon>Coccidae</taxon>
        <taxon>Parthenolecanium</taxon>
    </lineage>
</organism>
<name>A0AAN9TYX3_9HEMI</name>
<dbReference type="Pfam" id="PF05731">
    <property type="entry name" value="TROVE"/>
    <property type="match status" value="1"/>
</dbReference>
<dbReference type="PANTHER" id="PTHR14202:SF0">
    <property type="entry name" value="RNA-BINDING PROTEIN RO60"/>
    <property type="match status" value="1"/>
</dbReference>
<dbReference type="GO" id="GO:0005737">
    <property type="term" value="C:cytoplasm"/>
    <property type="evidence" value="ECO:0007669"/>
    <property type="project" value="UniProtKB-SubCell"/>
</dbReference>
<dbReference type="PANTHER" id="PTHR14202">
    <property type="entry name" value="60 KDA RIBONUCLEOPROTEIN SSA/RO"/>
    <property type="match status" value="1"/>
</dbReference>
<keyword evidence="5" id="KW-0694">RNA-binding</keyword>
<comment type="similarity">
    <text evidence="2">Belongs to the Ro 60 kDa family.</text>
</comment>
<keyword evidence="3" id="KW-0963">Cytoplasm</keyword>
<dbReference type="InterPro" id="IPR037214">
    <property type="entry name" value="TROVE_dom_sf"/>
</dbReference>
<dbReference type="SUPFAM" id="SSF53300">
    <property type="entry name" value="vWA-like"/>
    <property type="match status" value="1"/>
</dbReference>
<protein>
    <recommendedName>
        <fullName evidence="8">TROVE domain-containing protein</fullName>
    </recommendedName>
</protein>
<dbReference type="Pfam" id="PF25045">
    <property type="entry name" value="vWA_Ro60"/>
    <property type="match status" value="1"/>
</dbReference>
<evidence type="ECO:0000256" key="4">
    <source>
        <dbReference type="ARBA" id="ARBA00022723"/>
    </source>
</evidence>
<dbReference type="InterPro" id="IPR056800">
    <property type="entry name" value="vWA_Ro60"/>
</dbReference>
<evidence type="ECO:0000256" key="6">
    <source>
        <dbReference type="ARBA" id="ARBA00023274"/>
    </source>
</evidence>
<evidence type="ECO:0000259" key="8">
    <source>
        <dbReference type="PROSITE" id="PS50988"/>
    </source>
</evidence>
<evidence type="ECO:0000256" key="2">
    <source>
        <dbReference type="ARBA" id="ARBA00007814"/>
    </source>
</evidence>
<dbReference type="Gene3D" id="3.40.50.410">
    <property type="entry name" value="von Willebrand factor, type A domain"/>
    <property type="match status" value="1"/>
</dbReference>
<comment type="subcellular location">
    <subcellularLocation>
        <location evidence="1">Cytoplasm</location>
    </subcellularLocation>
</comment>
<sequence length="561" mass="63761">MACPESRLKCFLHYGCEERIYVPNRNIKYLFNPNNVKSVLELLASTETDKNVVSTIMKVFQNGYIIEPCASMFALAMVVRKTDHKTKSKTICEAYRAARKLSEDSAECFLMFTHYLREIAKLDNKKGFGKGWRVTVQKWYCKKDALPLAETVSRVSSVNSWSHKDVLKLSRLKAPEEVAKAAVLTFVQKGFKSAFDKYSNEAEAKDVLDYLKLVDQIRKAESDAALINLITVNGFTIDYCPLNYLTNHEVWLALIPRMSIECLLSNLNRMSKLKLFRQRPIIQEIVKRFSHQDEELTNIHPIFIYVVRKQYEEGPNLAIEFQYLQRQRLQEAVPEAVGDDNSVAAPNEGQQNLQRQPPPRRSADLIDALTSLFNKSVSCLPPSGLRYLIALDMTATLPSRRCFFERFVSVEEAALLVTLCVVKAELESNVKVVSFMKDENKADNKVAVKEVPINKAEETLDSLKGKLSTIDAINAHVQYLFEWATIKNEAYDVVIVLSDNHLLPQDAQGALKVYQEKVSAKTNFTGPHRRGKELTKEDMFLICGFDKNVGRLIEACSRGSF</sequence>
<dbReference type="AlphaFoldDB" id="A0AAN9TYX3"/>
<dbReference type="InterPro" id="IPR036465">
    <property type="entry name" value="vWFA_dom_sf"/>
</dbReference>
<keyword evidence="6" id="KW-0687">Ribonucleoprotein</keyword>
<feature type="domain" description="TROVE" evidence="8">
    <location>
        <begin position="1"/>
        <end position="385"/>
    </location>
</feature>